<dbReference type="Proteomes" id="UP000635565">
    <property type="component" value="Unassembled WGS sequence"/>
</dbReference>
<dbReference type="Pfam" id="PF03009">
    <property type="entry name" value="GDPD"/>
    <property type="match status" value="1"/>
</dbReference>
<dbReference type="EMBL" id="BNJJ01000005">
    <property type="protein sequence ID" value="GHO84216.1"/>
    <property type="molecule type" value="Genomic_DNA"/>
</dbReference>
<evidence type="ECO:0000259" key="1">
    <source>
        <dbReference type="PROSITE" id="PS51704"/>
    </source>
</evidence>
<accession>A0ABQ3VET4</accession>
<sequence>MVMFQHSLVRIAHRGGSCLAPENTLAAFRNALTMPVDMIELDVQMSRDGQMVVFHDATVDRLTDGEGNLLDLDFSYLRSLNTAAHFPGVWPQEEQMPTLREVLALARNRMKVCIEIKFSERDGNFGRYPRLAEMVAREVQAARMVDSVLIISFDWVALSKLRRLEPGLLTGALVSNQVWSMAEDPGLAKLCKQITLAGCNWVHLDRRLYTPEVLSIMHQNGFKLGLWTVDDLEDLRQLATDGVDSLTTDRPDLFAQL</sequence>
<dbReference type="InterPro" id="IPR017946">
    <property type="entry name" value="PLC-like_Pdiesterase_TIM-brl"/>
</dbReference>
<name>A0ABQ3VET4_9CHLR</name>
<dbReference type="InterPro" id="IPR030395">
    <property type="entry name" value="GP_PDE_dom"/>
</dbReference>
<protein>
    <submittedName>
        <fullName evidence="2">Glycerophosphoryl diester phosphodiesterase</fullName>
    </submittedName>
</protein>
<dbReference type="PROSITE" id="PS51704">
    <property type="entry name" value="GP_PDE"/>
    <property type="match status" value="1"/>
</dbReference>
<keyword evidence="3" id="KW-1185">Reference proteome</keyword>
<evidence type="ECO:0000313" key="2">
    <source>
        <dbReference type="EMBL" id="GHO84216.1"/>
    </source>
</evidence>
<dbReference type="Gene3D" id="3.20.20.190">
    <property type="entry name" value="Phosphatidylinositol (PI) phosphodiesterase"/>
    <property type="match status" value="1"/>
</dbReference>
<dbReference type="PROSITE" id="PS50007">
    <property type="entry name" value="PIPLC_X_DOMAIN"/>
    <property type="match status" value="1"/>
</dbReference>
<dbReference type="SUPFAM" id="SSF51695">
    <property type="entry name" value="PLC-like phosphodiesterases"/>
    <property type="match status" value="1"/>
</dbReference>
<reference evidence="2 3" key="1">
    <citation type="journal article" date="2021" name="Int. J. Syst. Evol. Microbiol.">
        <title>Reticulibacter mediterranei gen. nov., sp. nov., within the new family Reticulibacteraceae fam. nov., and Ktedonospora formicarum gen. nov., sp. nov., Ktedonobacter robiniae sp. nov., Dictyobacter formicarum sp. nov. and Dictyobacter arantiisoli sp. nov., belonging to the class Ktedonobacteria.</title>
        <authorList>
            <person name="Yabe S."/>
            <person name="Zheng Y."/>
            <person name="Wang C.M."/>
            <person name="Sakai Y."/>
            <person name="Abe K."/>
            <person name="Yokota A."/>
            <person name="Donadio S."/>
            <person name="Cavaletti L."/>
            <person name="Monciardini P."/>
        </authorList>
    </citation>
    <scope>NUCLEOTIDE SEQUENCE [LARGE SCALE GENOMIC DNA]</scope>
    <source>
        <strain evidence="2 3">SOSP1-9</strain>
    </source>
</reference>
<dbReference type="PANTHER" id="PTHR46211:SF14">
    <property type="entry name" value="GLYCEROPHOSPHODIESTER PHOSPHODIESTERASE"/>
    <property type="match status" value="1"/>
</dbReference>
<gene>
    <name evidence="2" type="ORF">KSZ_22220</name>
</gene>
<evidence type="ECO:0000313" key="3">
    <source>
        <dbReference type="Proteomes" id="UP000635565"/>
    </source>
</evidence>
<dbReference type="PANTHER" id="PTHR46211">
    <property type="entry name" value="GLYCEROPHOSPHORYL DIESTER PHOSPHODIESTERASE"/>
    <property type="match status" value="1"/>
</dbReference>
<feature type="domain" description="GP-PDE" evidence="1">
    <location>
        <begin position="8"/>
        <end position="257"/>
    </location>
</feature>
<dbReference type="RefSeq" id="WP_201361852.1">
    <property type="nucleotide sequence ID" value="NZ_BNJJ01000005.1"/>
</dbReference>
<proteinExistence type="predicted"/>
<comment type="caution">
    <text evidence="2">The sequence shown here is derived from an EMBL/GenBank/DDBJ whole genome shotgun (WGS) entry which is preliminary data.</text>
</comment>
<organism evidence="2 3">
    <name type="scientific">Dictyobacter formicarum</name>
    <dbReference type="NCBI Taxonomy" id="2778368"/>
    <lineage>
        <taxon>Bacteria</taxon>
        <taxon>Bacillati</taxon>
        <taxon>Chloroflexota</taxon>
        <taxon>Ktedonobacteria</taxon>
        <taxon>Ktedonobacterales</taxon>
        <taxon>Dictyobacteraceae</taxon>
        <taxon>Dictyobacter</taxon>
    </lineage>
</organism>